<evidence type="ECO:0000256" key="6">
    <source>
        <dbReference type="SAM" id="SignalP"/>
    </source>
</evidence>
<keyword evidence="3" id="KW-0812">Transmembrane</keyword>
<reference evidence="7" key="1">
    <citation type="submission" date="2021-06" db="EMBL/GenBank/DDBJ databases">
        <title>Genome Sequence of Mortierella hyaline Strain SCG-10, a Cold-Adapted, Nitrate-Reducing Fungus Isolated from Soil in Minnesota, USA.</title>
        <authorList>
            <person name="Aldossari N."/>
        </authorList>
    </citation>
    <scope>NUCLEOTIDE SEQUENCE</scope>
    <source>
        <strain evidence="7">SCG-10</strain>
    </source>
</reference>
<accession>A0A9P7Y6H3</accession>
<dbReference type="Pfam" id="PF06140">
    <property type="entry name" value="Ifi-6-16"/>
    <property type="match status" value="1"/>
</dbReference>
<evidence type="ECO:0000256" key="1">
    <source>
        <dbReference type="ARBA" id="ARBA00004141"/>
    </source>
</evidence>
<dbReference type="InterPro" id="IPR038213">
    <property type="entry name" value="IFI6/IFI27-like_sf"/>
</dbReference>
<keyword evidence="4" id="KW-1133">Transmembrane helix</keyword>
<dbReference type="InterPro" id="IPR009311">
    <property type="entry name" value="IFI6/IFI27-like"/>
</dbReference>
<dbReference type="Gene3D" id="6.10.110.10">
    <property type="match status" value="1"/>
</dbReference>
<keyword evidence="8" id="KW-1185">Reference proteome</keyword>
<sequence length="102" mass="9570">MIPIVVELTARLIGVAAAPLVVTEVNGALGFGATGITTGTAAEGVMDSYGGVVTIGFACAIFQSVEAAGLGASGAALVVVVGGATAGAAAVGVVGKCRGYTS</sequence>
<comment type="caution">
    <text evidence="7">The sequence shown here is derived from an EMBL/GenBank/DDBJ whole genome shotgun (WGS) entry which is preliminary data.</text>
</comment>
<evidence type="ECO:0000256" key="4">
    <source>
        <dbReference type="ARBA" id="ARBA00022989"/>
    </source>
</evidence>
<keyword evidence="6" id="KW-0732">Signal</keyword>
<evidence type="ECO:0000256" key="2">
    <source>
        <dbReference type="ARBA" id="ARBA00007262"/>
    </source>
</evidence>
<dbReference type="GO" id="GO:0016020">
    <property type="term" value="C:membrane"/>
    <property type="evidence" value="ECO:0007669"/>
    <property type="project" value="UniProtKB-SubCell"/>
</dbReference>
<protein>
    <submittedName>
        <fullName evidence="7">Uncharacterized protein</fullName>
    </submittedName>
</protein>
<evidence type="ECO:0000313" key="7">
    <source>
        <dbReference type="EMBL" id="KAG9072853.1"/>
    </source>
</evidence>
<name>A0A9P7Y6H3_9FUNG</name>
<evidence type="ECO:0000256" key="5">
    <source>
        <dbReference type="ARBA" id="ARBA00023136"/>
    </source>
</evidence>
<evidence type="ECO:0000313" key="8">
    <source>
        <dbReference type="Proteomes" id="UP000707451"/>
    </source>
</evidence>
<feature type="chain" id="PRO_5040269199" evidence="6">
    <location>
        <begin position="18"/>
        <end position="102"/>
    </location>
</feature>
<dbReference type="EMBL" id="JAHRHY010000001">
    <property type="protein sequence ID" value="KAG9072853.1"/>
    <property type="molecule type" value="Genomic_DNA"/>
</dbReference>
<feature type="signal peptide" evidence="6">
    <location>
        <begin position="1"/>
        <end position="17"/>
    </location>
</feature>
<comment type="subcellular location">
    <subcellularLocation>
        <location evidence="1">Membrane</location>
        <topology evidence="1">Multi-pass membrane protein</topology>
    </subcellularLocation>
</comment>
<comment type="similarity">
    <text evidence="2">Belongs to the IFI6/IFI27 family.</text>
</comment>
<dbReference type="Proteomes" id="UP000707451">
    <property type="component" value="Unassembled WGS sequence"/>
</dbReference>
<organism evidence="7 8">
    <name type="scientific">Linnemannia hyalina</name>
    <dbReference type="NCBI Taxonomy" id="64524"/>
    <lineage>
        <taxon>Eukaryota</taxon>
        <taxon>Fungi</taxon>
        <taxon>Fungi incertae sedis</taxon>
        <taxon>Mucoromycota</taxon>
        <taxon>Mortierellomycotina</taxon>
        <taxon>Mortierellomycetes</taxon>
        <taxon>Mortierellales</taxon>
        <taxon>Mortierellaceae</taxon>
        <taxon>Linnemannia</taxon>
    </lineage>
</organism>
<gene>
    <name evidence="7" type="ORF">KI688_000633</name>
</gene>
<proteinExistence type="inferred from homology"/>
<keyword evidence="5" id="KW-0472">Membrane</keyword>
<evidence type="ECO:0000256" key="3">
    <source>
        <dbReference type="ARBA" id="ARBA00022692"/>
    </source>
</evidence>
<dbReference type="AlphaFoldDB" id="A0A9P7Y6H3"/>